<feature type="transmembrane region" description="Helical" evidence="1">
    <location>
        <begin position="12"/>
        <end position="29"/>
    </location>
</feature>
<dbReference type="RefSeq" id="WP_160777909.1">
    <property type="nucleotide sequence ID" value="NZ_BAAAZF010000001.1"/>
</dbReference>
<name>A0A845AWE5_9SPHN</name>
<evidence type="ECO:0000313" key="2">
    <source>
        <dbReference type="EMBL" id="MXP30351.1"/>
    </source>
</evidence>
<evidence type="ECO:0000256" key="1">
    <source>
        <dbReference type="SAM" id="Phobius"/>
    </source>
</evidence>
<keyword evidence="4" id="KW-1185">Reference proteome</keyword>
<proteinExistence type="predicted"/>
<gene>
    <name evidence="2" type="ORF">GRI94_00780</name>
    <name evidence="3" type="ORF">GRI94_14870</name>
</gene>
<dbReference type="EMBL" id="WTYE01000001">
    <property type="protein sequence ID" value="MXP30351.1"/>
    <property type="molecule type" value="Genomic_DNA"/>
</dbReference>
<feature type="transmembrane region" description="Helical" evidence="1">
    <location>
        <begin position="115"/>
        <end position="135"/>
    </location>
</feature>
<sequence>MMIDTTLDSTGWSALVLGAFTVFAAIGAFRNPGVWQKVVKEIESSPALQLISGMLELVAGTTVYLLNPWIPADILTCVMKTLGALMVFEALMVIGFSDVYFHFWLRNLSHLHRPWVAVTFLCGLALTLVAFWRAAS</sequence>
<evidence type="ECO:0000313" key="4">
    <source>
        <dbReference type="Proteomes" id="UP000446786"/>
    </source>
</evidence>
<dbReference type="OrthoDB" id="7410390at2"/>
<dbReference type="EMBL" id="WTYE01000001">
    <property type="protein sequence ID" value="MXP33111.1"/>
    <property type="molecule type" value="Genomic_DNA"/>
</dbReference>
<dbReference type="AlphaFoldDB" id="A0A845AWE5"/>
<comment type="caution">
    <text evidence="3">The sequence shown here is derived from an EMBL/GenBank/DDBJ whole genome shotgun (WGS) entry which is preliminary data.</text>
</comment>
<evidence type="ECO:0000313" key="3">
    <source>
        <dbReference type="EMBL" id="MXP33111.1"/>
    </source>
</evidence>
<accession>A0A845AWE5</accession>
<keyword evidence="1" id="KW-0472">Membrane</keyword>
<organism evidence="3 4">
    <name type="scientific">Parerythrobacter jejuensis</name>
    <dbReference type="NCBI Taxonomy" id="795812"/>
    <lineage>
        <taxon>Bacteria</taxon>
        <taxon>Pseudomonadati</taxon>
        <taxon>Pseudomonadota</taxon>
        <taxon>Alphaproteobacteria</taxon>
        <taxon>Sphingomonadales</taxon>
        <taxon>Erythrobacteraceae</taxon>
        <taxon>Parerythrobacter</taxon>
    </lineage>
</organism>
<dbReference type="Proteomes" id="UP000446786">
    <property type="component" value="Unassembled WGS sequence"/>
</dbReference>
<reference evidence="3 4" key="1">
    <citation type="submission" date="2019-12" db="EMBL/GenBank/DDBJ databases">
        <title>Genomic-based taxomic classification of the family Erythrobacteraceae.</title>
        <authorList>
            <person name="Xu L."/>
        </authorList>
    </citation>
    <scope>NUCLEOTIDE SEQUENCE [LARGE SCALE GENOMIC DNA]</scope>
    <source>
        <strain evidence="3 4">JCM 16677</strain>
    </source>
</reference>
<protein>
    <submittedName>
        <fullName evidence="3">Uncharacterized protein</fullName>
    </submittedName>
</protein>
<feature type="transmembrane region" description="Helical" evidence="1">
    <location>
        <begin position="50"/>
        <end position="70"/>
    </location>
</feature>
<keyword evidence="1" id="KW-1133">Transmembrane helix</keyword>
<feature type="transmembrane region" description="Helical" evidence="1">
    <location>
        <begin position="82"/>
        <end position="103"/>
    </location>
</feature>
<keyword evidence="1" id="KW-0812">Transmembrane</keyword>